<dbReference type="Pfam" id="PF23441">
    <property type="entry name" value="SDR"/>
    <property type="match status" value="1"/>
</dbReference>
<dbReference type="EMBL" id="JAPCWZ010000005">
    <property type="protein sequence ID" value="KAK8862880.1"/>
    <property type="molecule type" value="Genomic_DNA"/>
</dbReference>
<comment type="caution">
    <text evidence="4">The sequence shown here is derived from an EMBL/GenBank/DDBJ whole genome shotgun (WGS) entry which is preliminary data.</text>
</comment>
<evidence type="ECO:0000256" key="2">
    <source>
        <dbReference type="ARBA" id="ARBA00022857"/>
    </source>
</evidence>
<comment type="similarity">
    <text evidence="1">Belongs to the short-chain dehydrogenases/reductases (SDR) family.</text>
</comment>
<dbReference type="SUPFAM" id="SSF51735">
    <property type="entry name" value="NAD(P)-binding Rossmann-fold domains"/>
    <property type="match status" value="1"/>
</dbReference>
<accession>A0ABR2II72</accession>
<organism evidence="4 5">
    <name type="scientific">Apiospora arundinis</name>
    <dbReference type="NCBI Taxonomy" id="335852"/>
    <lineage>
        <taxon>Eukaryota</taxon>
        <taxon>Fungi</taxon>
        <taxon>Dikarya</taxon>
        <taxon>Ascomycota</taxon>
        <taxon>Pezizomycotina</taxon>
        <taxon>Sordariomycetes</taxon>
        <taxon>Xylariomycetidae</taxon>
        <taxon>Amphisphaeriales</taxon>
        <taxon>Apiosporaceae</taxon>
        <taxon>Apiospora</taxon>
    </lineage>
</organism>
<keyword evidence="3" id="KW-0560">Oxidoreductase</keyword>
<proteinExistence type="inferred from homology"/>
<dbReference type="InterPro" id="IPR036291">
    <property type="entry name" value="NAD(P)-bd_dom_sf"/>
</dbReference>
<dbReference type="InterPro" id="IPR002347">
    <property type="entry name" value="SDR_fam"/>
</dbReference>
<dbReference type="Proteomes" id="UP001390339">
    <property type="component" value="Unassembled WGS sequence"/>
</dbReference>
<sequence>MAPLEGQFLLIIGGSSGMGFSVAKLTLANGAKVAIASSSADKVQRAVSRLGGDGDGGSDQVSGHVVNLASADPEAALEHLFTEVTQGGQQSLDHIINTAGRGMPRPIAEIDLDAANELARLPLFVPMLVGKLAPRFLKSGGVKSNSSIIFTSGQVAEKPIPGYSVLAAFVSAQHGLARNLAIDLAPIRVNVVAPGPTETEMWGEHCDIIKNMVVKQRLLGKPASPDEVAEAYIYLIKNTDATGSIVSSNGGITLK</sequence>
<name>A0ABR2II72_9PEZI</name>
<dbReference type="PRINTS" id="PR00081">
    <property type="entry name" value="GDHRDH"/>
</dbReference>
<evidence type="ECO:0000313" key="5">
    <source>
        <dbReference type="Proteomes" id="UP001390339"/>
    </source>
</evidence>
<dbReference type="Gene3D" id="3.40.50.720">
    <property type="entry name" value="NAD(P)-binding Rossmann-like Domain"/>
    <property type="match status" value="1"/>
</dbReference>
<dbReference type="PANTHER" id="PTHR43477:SF1">
    <property type="entry name" value="DIHYDROANTICAPSIN 7-DEHYDROGENASE"/>
    <property type="match status" value="1"/>
</dbReference>
<dbReference type="InterPro" id="IPR057571">
    <property type="entry name" value="SDR_PhqE-like"/>
</dbReference>
<dbReference type="CDD" id="cd05233">
    <property type="entry name" value="SDR_c"/>
    <property type="match status" value="1"/>
</dbReference>
<dbReference type="InterPro" id="IPR051122">
    <property type="entry name" value="SDR_DHRS6-like"/>
</dbReference>
<keyword evidence="5" id="KW-1185">Reference proteome</keyword>
<evidence type="ECO:0000313" key="4">
    <source>
        <dbReference type="EMBL" id="KAK8862880.1"/>
    </source>
</evidence>
<evidence type="ECO:0000256" key="3">
    <source>
        <dbReference type="ARBA" id="ARBA00023002"/>
    </source>
</evidence>
<gene>
    <name evidence="4" type="ORF">PGQ11_009115</name>
</gene>
<evidence type="ECO:0000256" key="1">
    <source>
        <dbReference type="ARBA" id="ARBA00006484"/>
    </source>
</evidence>
<dbReference type="PANTHER" id="PTHR43477">
    <property type="entry name" value="DIHYDROANTICAPSIN 7-DEHYDROGENASE"/>
    <property type="match status" value="1"/>
</dbReference>
<reference evidence="4 5" key="1">
    <citation type="journal article" date="2024" name="IMA Fungus">
        <title>Apiospora arundinis, a panoply of carbohydrate-active enzymes and secondary metabolites.</title>
        <authorList>
            <person name="Sorensen T."/>
            <person name="Petersen C."/>
            <person name="Muurmann A.T."/>
            <person name="Christiansen J.V."/>
            <person name="Brundto M.L."/>
            <person name="Overgaard C.K."/>
            <person name="Boysen A.T."/>
            <person name="Wollenberg R.D."/>
            <person name="Larsen T.O."/>
            <person name="Sorensen J.L."/>
            <person name="Nielsen K.L."/>
            <person name="Sondergaard T.E."/>
        </authorList>
    </citation>
    <scope>NUCLEOTIDE SEQUENCE [LARGE SCALE GENOMIC DNA]</scope>
    <source>
        <strain evidence="4 5">AAU 773</strain>
    </source>
</reference>
<keyword evidence="2" id="KW-0521">NADP</keyword>
<protein>
    <submittedName>
        <fullName evidence="4">Short chain dehydrogenase/ reductase</fullName>
    </submittedName>
</protein>